<comment type="subcellular location">
    <subcellularLocation>
        <location evidence="1">Membrane</location>
        <topology evidence="1">Single-pass membrane protein</topology>
    </subcellularLocation>
</comment>
<dbReference type="STRING" id="335543.Sfum_0693"/>
<sequence length="179" mass="18817">MFGIGFEELLLILAIALIVVGPSKIPDVARALGRGYAEFKRAMDDLKGTLDQDETVRGIKEEFQAAQRQINISRTFAQAADAGRTTAQTAASAPVETVAEPAAEARNGTDPDAGSDVIPENRPPERPAIDSDPLAQTRSEAISAPDLKPEPFPGESAEEPAATGPSGPSVAKPQVETEK</sequence>
<evidence type="ECO:0000256" key="6">
    <source>
        <dbReference type="ARBA" id="ARBA00023010"/>
    </source>
</evidence>
<keyword evidence="6" id="KW-0811">Translocation</keyword>
<proteinExistence type="predicted"/>
<feature type="compositionally biased region" description="Low complexity" evidence="8">
    <location>
        <begin position="89"/>
        <end position="105"/>
    </location>
</feature>
<dbReference type="PANTHER" id="PTHR33162:SF1">
    <property type="entry name" value="SEC-INDEPENDENT PROTEIN TRANSLOCASE PROTEIN TATA, CHLOROPLASTIC"/>
    <property type="match status" value="1"/>
</dbReference>
<dbReference type="InterPro" id="IPR003369">
    <property type="entry name" value="TatA/B/E"/>
</dbReference>
<keyword evidence="10" id="KW-1185">Reference proteome</keyword>
<evidence type="ECO:0000313" key="9">
    <source>
        <dbReference type="EMBL" id="ABK16392.1"/>
    </source>
</evidence>
<dbReference type="FunCoup" id="A0LG40">
    <property type="interactions" value="202"/>
</dbReference>
<dbReference type="eggNOG" id="COG1826">
    <property type="taxonomic scope" value="Bacteria"/>
</dbReference>
<dbReference type="KEGG" id="sfu:Sfum_0693"/>
<dbReference type="AlphaFoldDB" id="A0LG40"/>
<evidence type="ECO:0000256" key="4">
    <source>
        <dbReference type="ARBA" id="ARBA00022927"/>
    </source>
</evidence>
<dbReference type="RefSeq" id="WP_011697565.1">
    <property type="nucleotide sequence ID" value="NC_008554.1"/>
</dbReference>
<evidence type="ECO:0000256" key="1">
    <source>
        <dbReference type="ARBA" id="ARBA00004167"/>
    </source>
</evidence>
<reference evidence="9 10" key="1">
    <citation type="submission" date="2006-10" db="EMBL/GenBank/DDBJ databases">
        <title>Complete sequence of Syntrophobacter fumaroxidans MPOB.</title>
        <authorList>
            <consortium name="US DOE Joint Genome Institute"/>
            <person name="Copeland A."/>
            <person name="Lucas S."/>
            <person name="Lapidus A."/>
            <person name="Barry K."/>
            <person name="Detter J.C."/>
            <person name="Glavina del Rio T."/>
            <person name="Hammon N."/>
            <person name="Israni S."/>
            <person name="Pitluck S."/>
            <person name="Goltsman E.G."/>
            <person name="Martinez M."/>
            <person name="Schmutz J."/>
            <person name="Larimer F."/>
            <person name="Land M."/>
            <person name="Hauser L."/>
            <person name="Kyrpides N."/>
            <person name="Kim E."/>
            <person name="Boone D.R."/>
            <person name="Brockman F."/>
            <person name="Culley D."/>
            <person name="Ferry J."/>
            <person name="Gunsalus R."/>
            <person name="McInerney M.J."/>
            <person name="Morrison M."/>
            <person name="Plugge C."/>
            <person name="Rohlin L."/>
            <person name="Scholten J."/>
            <person name="Sieber J."/>
            <person name="Stams A.J.M."/>
            <person name="Worm P."/>
            <person name="Henstra A.M."/>
            <person name="Richardson P."/>
        </authorList>
    </citation>
    <scope>NUCLEOTIDE SEQUENCE [LARGE SCALE GENOMIC DNA]</scope>
    <source>
        <strain evidence="10">DSM 10017 / MPOB</strain>
    </source>
</reference>
<dbReference type="Proteomes" id="UP000001784">
    <property type="component" value="Chromosome"/>
</dbReference>
<evidence type="ECO:0000313" key="10">
    <source>
        <dbReference type="Proteomes" id="UP000001784"/>
    </source>
</evidence>
<gene>
    <name evidence="9" type="ordered locus">Sfum_0693</name>
</gene>
<dbReference type="OrthoDB" id="9810561at2"/>
<dbReference type="HOGENOM" id="CLU_1502754_0_0_7"/>
<dbReference type="Pfam" id="PF02416">
    <property type="entry name" value="TatA_B_E"/>
    <property type="match status" value="1"/>
</dbReference>
<keyword evidence="3" id="KW-0812">Transmembrane</keyword>
<accession>A0LG40</accession>
<protein>
    <submittedName>
        <fullName evidence="9">Twin-arginine translocation protein, TatB subunit</fullName>
    </submittedName>
</protein>
<keyword evidence="7" id="KW-0472">Membrane</keyword>
<evidence type="ECO:0000256" key="2">
    <source>
        <dbReference type="ARBA" id="ARBA00022448"/>
    </source>
</evidence>
<evidence type="ECO:0000256" key="3">
    <source>
        <dbReference type="ARBA" id="ARBA00022692"/>
    </source>
</evidence>
<dbReference type="PRINTS" id="PR01506">
    <property type="entry name" value="TATBPROTEIN"/>
</dbReference>
<keyword evidence="5" id="KW-1133">Transmembrane helix</keyword>
<feature type="region of interest" description="Disordered" evidence="8">
    <location>
        <begin position="78"/>
        <end position="179"/>
    </location>
</feature>
<keyword evidence="2" id="KW-0813">Transport</keyword>
<organism evidence="9 10">
    <name type="scientific">Syntrophobacter fumaroxidans (strain DSM 10017 / MPOB)</name>
    <dbReference type="NCBI Taxonomy" id="335543"/>
    <lineage>
        <taxon>Bacteria</taxon>
        <taxon>Pseudomonadati</taxon>
        <taxon>Thermodesulfobacteriota</taxon>
        <taxon>Syntrophobacteria</taxon>
        <taxon>Syntrophobacterales</taxon>
        <taxon>Syntrophobacteraceae</taxon>
        <taxon>Syntrophobacter</taxon>
    </lineage>
</organism>
<name>A0LG40_SYNFM</name>
<dbReference type="GO" id="GO:0015031">
    <property type="term" value="P:protein transport"/>
    <property type="evidence" value="ECO:0007669"/>
    <property type="project" value="UniProtKB-KW"/>
</dbReference>
<keyword evidence="4" id="KW-0653">Protein transport</keyword>
<dbReference type="InParanoid" id="A0LG40"/>
<dbReference type="EMBL" id="CP000478">
    <property type="protein sequence ID" value="ABK16392.1"/>
    <property type="molecule type" value="Genomic_DNA"/>
</dbReference>
<evidence type="ECO:0000256" key="8">
    <source>
        <dbReference type="SAM" id="MobiDB-lite"/>
    </source>
</evidence>
<evidence type="ECO:0000256" key="7">
    <source>
        <dbReference type="ARBA" id="ARBA00023136"/>
    </source>
</evidence>
<dbReference type="PANTHER" id="PTHR33162">
    <property type="entry name" value="SEC-INDEPENDENT PROTEIN TRANSLOCASE PROTEIN TATA, CHLOROPLASTIC"/>
    <property type="match status" value="1"/>
</dbReference>
<evidence type="ECO:0000256" key="5">
    <source>
        <dbReference type="ARBA" id="ARBA00022989"/>
    </source>
</evidence>
<dbReference type="Gene3D" id="1.20.5.3310">
    <property type="match status" value="1"/>
</dbReference>
<dbReference type="GO" id="GO:0016020">
    <property type="term" value="C:membrane"/>
    <property type="evidence" value="ECO:0007669"/>
    <property type="project" value="UniProtKB-SubCell"/>
</dbReference>